<feature type="non-terminal residue" evidence="1">
    <location>
        <position position="1"/>
    </location>
</feature>
<proteinExistence type="predicted"/>
<feature type="non-terminal residue" evidence="1">
    <location>
        <position position="43"/>
    </location>
</feature>
<sequence>IFANYYYDIARTKKSYLISIIRDRLQENSIVFALIGVAVFNIQ</sequence>
<dbReference type="AlphaFoldDB" id="A0A9N9IL44"/>
<protein>
    <submittedName>
        <fullName evidence="1">2712_t:CDS:1</fullName>
    </submittedName>
</protein>
<keyword evidence="2" id="KW-1185">Reference proteome</keyword>
<organism evidence="1 2">
    <name type="scientific">Funneliformis mosseae</name>
    <name type="common">Endomycorrhizal fungus</name>
    <name type="synonym">Glomus mosseae</name>
    <dbReference type="NCBI Taxonomy" id="27381"/>
    <lineage>
        <taxon>Eukaryota</taxon>
        <taxon>Fungi</taxon>
        <taxon>Fungi incertae sedis</taxon>
        <taxon>Mucoromycota</taxon>
        <taxon>Glomeromycotina</taxon>
        <taxon>Glomeromycetes</taxon>
        <taxon>Glomerales</taxon>
        <taxon>Glomeraceae</taxon>
        <taxon>Funneliformis</taxon>
    </lineage>
</organism>
<dbReference type="EMBL" id="CAJVPP010021008">
    <property type="protein sequence ID" value="CAG8741848.1"/>
    <property type="molecule type" value="Genomic_DNA"/>
</dbReference>
<dbReference type="Proteomes" id="UP000789375">
    <property type="component" value="Unassembled WGS sequence"/>
</dbReference>
<evidence type="ECO:0000313" key="1">
    <source>
        <dbReference type="EMBL" id="CAG8741848.1"/>
    </source>
</evidence>
<reference evidence="1" key="1">
    <citation type="submission" date="2021-06" db="EMBL/GenBank/DDBJ databases">
        <authorList>
            <person name="Kallberg Y."/>
            <person name="Tangrot J."/>
            <person name="Rosling A."/>
        </authorList>
    </citation>
    <scope>NUCLEOTIDE SEQUENCE</scope>
    <source>
        <strain evidence="1">87-6 pot B 2015</strain>
    </source>
</reference>
<evidence type="ECO:0000313" key="2">
    <source>
        <dbReference type="Proteomes" id="UP000789375"/>
    </source>
</evidence>
<comment type="caution">
    <text evidence="1">The sequence shown here is derived from an EMBL/GenBank/DDBJ whole genome shotgun (WGS) entry which is preliminary data.</text>
</comment>
<accession>A0A9N9IL44</accession>
<gene>
    <name evidence="1" type="ORF">FMOSSE_LOCUS16201</name>
</gene>
<name>A0A9N9IL44_FUNMO</name>